<dbReference type="AlphaFoldDB" id="A0A0J9S2Z7"/>
<dbReference type="Proteomes" id="UP000053562">
    <property type="component" value="Unassembled WGS sequence"/>
</dbReference>
<dbReference type="Pfam" id="PF12420">
    <property type="entry name" value="DUF3671"/>
    <property type="match status" value="1"/>
</dbReference>
<reference evidence="2 3" key="1">
    <citation type="submission" date="2011-08" db="EMBL/GenBank/DDBJ databases">
        <title>The Genome Sequence of Plasmodium vivax India VII.</title>
        <authorList>
            <consortium name="The Broad Institute Genome Sequencing Platform"/>
            <consortium name="The Broad Institute Genome Sequencing Center for Infectious Disease"/>
            <person name="Neafsey D."/>
            <person name="Carlton J."/>
            <person name="Barnwell J."/>
            <person name="Collins W."/>
            <person name="Escalante A."/>
            <person name="Mullikin J."/>
            <person name="Saul A."/>
            <person name="Guigo R."/>
            <person name="Camara F."/>
            <person name="Young S.K."/>
            <person name="Zeng Q."/>
            <person name="Gargeya S."/>
            <person name="Fitzgerald M."/>
            <person name="Haas B."/>
            <person name="Abouelleil A."/>
            <person name="Alvarado L."/>
            <person name="Arachchi H.M."/>
            <person name="Berlin A."/>
            <person name="Brown A."/>
            <person name="Chapman S.B."/>
            <person name="Chen Z."/>
            <person name="Dunbar C."/>
            <person name="Freedman E."/>
            <person name="Gearin G."/>
            <person name="Gellesch M."/>
            <person name="Goldberg J."/>
            <person name="Griggs A."/>
            <person name="Gujja S."/>
            <person name="Heiman D."/>
            <person name="Howarth C."/>
            <person name="Larson L."/>
            <person name="Lui A."/>
            <person name="MacDonald P.J.P."/>
            <person name="Montmayeur A."/>
            <person name="Murphy C."/>
            <person name="Neiman D."/>
            <person name="Pearson M."/>
            <person name="Priest M."/>
            <person name="Roberts A."/>
            <person name="Saif S."/>
            <person name="Shea T."/>
            <person name="Shenoy N."/>
            <person name="Sisk P."/>
            <person name="Stolte C."/>
            <person name="Sykes S."/>
            <person name="Wortman J."/>
            <person name="Nusbaum C."/>
            <person name="Birren B."/>
        </authorList>
    </citation>
    <scope>NUCLEOTIDE SEQUENCE [LARGE SCALE GENOMIC DNA]</scope>
    <source>
        <strain evidence="2 3">India VII</strain>
    </source>
</reference>
<evidence type="ECO:0000313" key="3">
    <source>
        <dbReference type="Proteomes" id="UP000053562"/>
    </source>
</evidence>
<keyword evidence="1" id="KW-1133">Transmembrane helix</keyword>
<feature type="transmembrane region" description="Helical" evidence="1">
    <location>
        <begin position="12"/>
        <end position="31"/>
    </location>
</feature>
<evidence type="ECO:0000313" key="2">
    <source>
        <dbReference type="EMBL" id="KMZ77124.1"/>
    </source>
</evidence>
<name>A0A0J9S2Z7_PLAVI</name>
<accession>A0A0J9S2Z7</accession>
<dbReference type="EMBL" id="KQ234500">
    <property type="protein sequence ID" value="KMZ77124.1"/>
    <property type="molecule type" value="Genomic_DNA"/>
</dbReference>
<keyword evidence="1" id="KW-0472">Membrane</keyword>
<gene>
    <name evidence="2" type="ORF">PVIIG_06546</name>
</gene>
<keyword evidence="1" id="KW-0812">Transmembrane</keyword>
<organism evidence="2 3">
    <name type="scientific">Plasmodium vivax India VII</name>
    <dbReference type="NCBI Taxonomy" id="1077284"/>
    <lineage>
        <taxon>Eukaryota</taxon>
        <taxon>Sar</taxon>
        <taxon>Alveolata</taxon>
        <taxon>Apicomplexa</taxon>
        <taxon>Aconoidasida</taxon>
        <taxon>Haemosporida</taxon>
        <taxon>Plasmodiidae</taxon>
        <taxon>Plasmodium</taxon>
        <taxon>Plasmodium (Plasmodium)</taxon>
    </lineage>
</organism>
<evidence type="ECO:0008006" key="4">
    <source>
        <dbReference type="Google" id="ProtNLM"/>
    </source>
</evidence>
<evidence type="ECO:0000256" key="1">
    <source>
        <dbReference type="SAM" id="Phobius"/>
    </source>
</evidence>
<protein>
    <recommendedName>
        <fullName evidence="4">Variable surface protein Vir35</fullName>
    </recommendedName>
</protein>
<feature type="transmembrane region" description="Helical" evidence="1">
    <location>
        <begin position="165"/>
        <end position="186"/>
    </location>
</feature>
<feature type="transmembrane region" description="Helical" evidence="1">
    <location>
        <begin position="245"/>
        <end position="263"/>
    </location>
</feature>
<proteinExistence type="predicted"/>
<dbReference type="OrthoDB" id="389413at2759"/>
<dbReference type="InterPro" id="IPR022139">
    <property type="entry name" value="Fam-L/Fam-M-like_plasmodium"/>
</dbReference>
<sequence>MELLGMYNLRYIVKFVIHLIFFTYLFLIWNFNCDKSTFGKSLELKYEQDGSLNKSFNRLLAKHEPVNDSYKTYARQGYANYGTNKNIKSEEIKKPTKSRIRKDCLNNFDAYMQDYKYRYAKKKGIAKLDCYYENKVLKKINNIFEITDNMNNKKKYYNKKIYNKYIMRLILFGLIPLLGTIIPLLFGEHSPLKDMMCFSNCLSDHNESPRAVQADKAAKAHQDKNIYLSSIHKDTFGIIEIVNKVFLYLSLFIVILILLYVLLKIIKYARIKSGKGKMSVKDYCHFCKDLFIAK</sequence>